<feature type="compositionally biased region" description="Acidic residues" evidence="1">
    <location>
        <begin position="279"/>
        <end position="295"/>
    </location>
</feature>
<dbReference type="AlphaFoldDB" id="A0AAD7H074"/>
<evidence type="ECO:0000256" key="1">
    <source>
        <dbReference type="SAM" id="MobiDB-lite"/>
    </source>
</evidence>
<name>A0AAD7H074_9AGAR</name>
<protein>
    <submittedName>
        <fullName evidence="2">Uncharacterized protein</fullName>
    </submittedName>
</protein>
<comment type="caution">
    <text evidence="2">The sequence shown here is derived from an EMBL/GenBank/DDBJ whole genome shotgun (WGS) entry which is preliminary data.</text>
</comment>
<sequence>MPPKAKVKLTQEEILARRAQAASDYRCRHRDSTNEKARLRMQRWCPTDSYYELVYLTSSNILDTAPRYETRLPPSSKSRQQKRSSTVETTPSKCSTVRWLLLSGGLARRNKPVVRSQVFPKKNAAASSCEIKRAPTAQSTPQSPGTVTTTAPALRPPSPAAPQYRLVTPPQRPAWATPIPDSPSSPTPRGARDVAPQALKPLRKVAPATPLPQPWSASNLRRIPSGINPVRYRKRTPPRVNWTDTIGSPAGVTPTPAPRPKNVLCTPTLRDIDARVSESDEESDEDGWNGDVESS</sequence>
<dbReference type="EMBL" id="JARKIB010000420">
    <property type="protein sequence ID" value="KAJ7709328.1"/>
    <property type="molecule type" value="Genomic_DNA"/>
</dbReference>
<feature type="region of interest" description="Disordered" evidence="1">
    <location>
        <begin position="120"/>
        <end position="193"/>
    </location>
</feature>
<proteinExistence type="predicted"/>
<evidence type="ECO:0000313" key="3">
    <source>
        <dbReference type="Proteomes" id="UP001215598"/>
    </source>
</evidence>
<dbReference type="Proteomes" id="UP001215598">
    <property type="component" value="Unassembled WGS sequence"/>
</dbReference>
<feature type="compositionally biased region" description="Polar residues" evidence="1">
    <location>
        <begin position="136"/>
        <end position="147"/>
    </location>
</feature>
<gene>
    <name evidence="2" type="ORF">B0H16DRAFT_1745868</name>
</gene>
<keyword evidence="3" id="KW-1185">Reference proteome</keyword>
<evidence type="ECO:0000313" key="2">
    <source>
        <dbReference type="EMBL" id="KAJ7709328.1"/>
    </source>
</evidence>
<accession>A0AAD7H074</accession>
<feature type="region of interest" description="Disordered" evidence="1">
    <location>
        <begin position="67"/>
        <end position="91"/>
    </location>
</feature>
<reference evidence="2" key="1">
    <citation type="submission" date="2023-03" db="EMBL/GenBank/DDBJ databases">
        <title>Massive genome expansion in bonnet fungi (Mycena s.s.) driven by repeated elements and novel gene families across ecological guilds.</title>
        <authorList>
            <consortium name="Lawrence Berkeley National Laboratory"/>
            <person name="Harder C.B."/>
            <person name="Miyauchi S."/>
            <person name="Viragh M."/>
            <person name="Kuo A."/>
            <person name="Thoen E."/>
            <person name="Andreopoulos B."/>
            <person name="Lu D."/>
            <person name="Skrede I."/>
            <person name="Drula E."/>
            <person name="Henrissat B."/>
            <person name="Morin E."/>
            <person name="Kohler A."/>
            <person name="Barry K."/>
            <person name="LaButti K."/>
            <person name="Morin E."/>
            <person name="Salamov A."/>
            <person name="Lipzen A."/>
            <person name="Mereny Z."/>
            <person name="Hegedus B."/>
            <person name="Baldrian P."/>
            <person name="Stursova M."/>
            <person name="Weitz H."/>
            <person name="Taylor A."/>
            <person name="Grigoriev I.V."/>
            <person name="Nagy L.G."/>
            <person name="Martin F."/>
            <person name="Kauserud H."/>
        </authorList>
    </citation>
    <scope>NUCLEOTIDE SEQUENCE</scope>
    <source>
        <strain evidence="2">CBHHK182m</strain>
    </source>
</reference>
<organism evidence="2 3">
    <name type="scientific">Mycena metata</name>
    <dbReference type="NCBI Taxonomy" id="1033252"/>
    <lineage>
        <taxon>Eukaryota</taxon>
        <taxon>Fungi</taxon>
        <taxon>Dikarya</taxon>
        <taxon>Basidiomycota</taxon>
        <taxon>Agaricomycotina</taxon>
        <taxon>Agaricomycetes</taxon>
        <taxon>Agaricomycetidae</taxon>
        <taxon>Agaricales</taxon>
        <taxon>Marasmiineae</taxon>
        <taxon>Mycenaceae</taxon>
        <taxon>Mycena</taxon>
    </lineage>
</organism>
<feature type="region of interest" description="Disordered" evidence="1">
    <location>
        <begin position="228"/>
        <end position="295"/>
    </location>
</feature>